<dbReference type="InterPro" id="IPR007209">
    <property type="entry name" value="RNaseL-inhib-like_metal-bd_dom"/>
</dbReference>
<reference evidence="9 10" key="1">
    <citation type="submission" date="2023-10" db="EMBL/GenBank/DDBJ databases">
        <title>Comparative genomics analysis reveals potential genetic determinants of host preference in Cryptosporidium xiaoi.</title>
        <authorList>
            <person name="Xiao L."/>
            <person name="Li J."/>
        </authorList>
    </citation>
    <scope>NUCLEOTIDE SEQUENCE [LARGE SCALE GENOMIC DNA]</scope>
    <source>
        <strain evidence="9 10">52996</strain>
    </source>
</reference>
<comment type="caution">
    <text evidence="9">The sequence shown here is derived from an EMBL/GenBank/DDBJ whole genome shotgun (WGS) entry which is preliminary data.</text>
</comment>
<evidence type="ECO:0000256" key="6">
    <source>
        <dbReference type="HAMAP-Rule" id="MF_03146"/>
    </source>
</evidence>
<sequence>MSDLDAEVETQGENSNYIVVDRTNSDESEGLEKEFDDKLKIDEVKIGLWDFCQCDVSKCSGRKLLRFKYAKKLEHNNRYSKKWSGIILSPRAKKKLSLEDIDIVNKGGIGVIDCSWNKIDKIPFHKIHNGNERLLPFLVATNSTHYGRPYELSCAEAISSCLYLLGYENQAKKILGIFKGGLHFFELNNEVFSLYKKQGYNHNSIVEIEGEYLDKYFQDKKNKESKDYDSLFSSMDELSSEDNLSDQKH</sequence>
<dbReference type="InterPro" id="IPR022968">
    <property type="entry name" value="Tsr3-like"/>
</dbReference>
<dbReference type="PANTHER" id="PTHR20426">
    <property type="entry name" value="RIBOSOME BIOGENESIS PROTEIN TSR3 HOMOLOG"/>
    <property type="match status" value="1"/>
</dbReference>
<dbReference type="Pfam" id="PF04068">
    <property type="entry name" value="Fer4_RLI"/>
    <property type="match status" value="1"/>
</dbReference>
<keyword evidence="1" id="KW-0963">Cytoplasm</keyword>
<evidence type="ECO:0000259" key="8">
    <source>
        <dbReference type="Pfam" id="PF04068"/>
    </source>
</evidence>
<keyword evidence="10" id="KW-1185">Reference proteome</keyword>
<comment type="similarity">
    <text evidence="6">Belongs to the TDD superfamily. TSR3 family.</text>
</comment>
<dbReference type="InterPro" id="IPR007177">
    <property type="entry name" value="Tsr3_C"/>
</dbReference>
<evidence type="ECO:0000256" key="4">
    <source>
        <dbReference type="ARBA" id="ARBA00022679"/>
    </source>
</evidence>
<dbReference type="GO" id="GO:0106388">
    <property type="term" value="F:rRNA small subunit aminocarboxypropyltransferase activity"/>
    <property type="evidence" value="ECO:0007669"/>
    <property type="project" value="UniProtKB-EC"/>
</dbReference>
<gene>
    <name evidence="9" type="ORF">RS030_101665</name>
</gene>
<feature type="binding site" evidence="6">
    <location>
        <position position="150"/>
    </location>
    <ligand>
        <name>S-adenosyl-L-methionine</name>
        <dbReference type="ChEBI" id="CHEBI:59789"/>
    </ligand>
</feature>
<keyword evidence="5 6" id="KW-0949">S-adenosyl-L-methionine</keyword>
<evidence type="ECO:0000259" key="7">
    <source>
        <dbReference type="Pfam" id="PF04034"/>
    </source>
</evidence>
<organism evidence="9 10">
    <name type="scientific">Cryptosporidium xiaoi</name>
    <dbReference type="NCBI Taxonomy" id="659607"/>
    <lineage>
        <taxon>Eukaryota</taxon>
        <taxon>Sar</taxon>
        <taxon>Alveolata</taxon>
        <taxon>Apicomplexa</taxon>
        <taxon>Conoidasida</taxon>
        <taxon>Coccidia</taxon>
        <taxon>Eucoccidiorida</taxon>
        <taxon>Eimeriorina</taxon>
        <taxon>Cryptosporidiidae</taxon>
        <taxon>Cryptosporidium</taxon>
    </lineage>
</organism>
<name>A0AAV9Y3G9_9CRYT</name>
<protein>
    <recommendedName>
        <fullName evidence="6">18S rRNA aminocarboxypropyltransferase</fullName>
        <ecNumber evidence="6">2.5.1.157</ecNumber>
    </recommendedName>
</protein>
<dbReference type="HAMAP" id="MF_01116">
    <property type="entry name" value="TSR3"/>
    <property type="match status" value="1"/>
</dbReference>
<keyword evidence="4 6" id="KW-0808">Transferase</keyword>
<feature type="binding site" evidence="6">
    <location>
        <position position="135"/>
    </location>
    <ligand>
        <name>S-adenosyl-L-methionine</name>
        <dbReference type="ChEBI" id="CHEBI:59789"/>
    </ligand>
</feature>
<evidence type="ECO:0000313" key="9">
    <source>
        <dbReference type="EMBL" id="KAK6591235.1"/>
    </source>
</evidence>
<feature type="domain" description="RNase L inhibitor RLI-like possible metal-binding" evidence="8">
    <location>
        <begin position="45"/>
        <end position="71"/>
    </location>
</feature>
<dbReference type="GO" id="GO:0030490">
    <property type="term" value="P:maturation of SSU-rRNA"/>
    <property type="evidence" value="ECO:0007669"/>
    <property type="project" value="TreeGrafter"/>
</dbReference>
<dbReference type="PANTHER" id="PTHR20426:SF0">
    <property type="entry name" value="18S RRNA AMINOCARBOXYPROPYLTRANSFERASE"/>
    <property type="match status" value="1"/>
</dbReference>
<dbReference type="Proteomes" id="UP001311799">
    <property type="component" value="Unassembled WGS sequence"/>
</dbReference>
<evidence type="ECO:0000256" key="3">
    <source>
        <dbReference type="ARBA" id="ARBA00022552"/>
    </source>
</evidence>
<comment type="function">
    <text evidence="6">Aminocarboxypropyltransferase that catalyzes the aminocarboxypropyl transfer on pseudouridine in 18S rRNA. It constitutes the last step in biosynthesis of the hypermodified N1-methyl-N3-(3-amino-3-carboxypropyl) pseudouridine (m1acp3-Psi).</text>
</comment>
<dbReference type="GO" id="GO:0000455">
    <property type="term" value="P:enzyme-directed rRNA pseudouridine synthesis"/>
    <property type="evidence" value="ECO:0007669"/>
    <property type="project" value="UniProtKB-UniRule"/>
</dbReference>
<accession>A0AAV9Y3G9</accession>
<dbReference type="EC" id="2.5.1.157" evidence="6"/>
<evidence type="ECO:0000256" key="2">
    <source>
        <dbReference type="ARBA" id="ARBA00022517"/>
    </source>
</evidence>
<dbReference type="AlphaFoldDB" id="A0AAV9Y3G9"/>
<evidence type="ECO:0000256" key="1">
    <source>
        <dbReference type="ARBA" id="ARBA00022490"/>
    </source>
</evidence>
<dbReference type="Pfam" id="PF04034">
    <property type="entry name" value="Ribo_biogen_C"/>
    <property type="match status" value="1"/>
</dbReference>
<comment type="catalytic activity">
    <reaction evidence="6">
        <text>an N(1)-methylpseudouridine in rRNA + S-adenosyl-L-methionine = N(1)-methyl-N(3)-[(3S)-3-amino-3-carboxypropyl]pseudouridine in rRNA + S-methyl-5'-thioadenosine + H(+)</text>
        <dbReference type="Rhea" id="RHEA:63296"/>
        <dbReference type="Rhea" id="RHEA-COMP:11634"/>
        <dbReference type="Rhea" id="RHEA-COMP:16310"/>
        <dbReference type="ChEBI" id="CHEBI:15378"/>
        <dbReference type="ChEBI" id="CHEBI:17509"/>
        <dbReference type="ChEBI" id="CHEBI:59789"/>
        <dbReference type="ChEBI" id="CHEBI:74890"/>
        <dbReference type="ChEBI" id="CHEBI:146234"/>
        <dbReference type="EC" id="2.5.1.157"/>
    </reaction>
</comment>
<feature type="binding site" evidence="6">
    <location>
        <position position="60"/>
    </location>
    <ligand>
        <name>S-adenosyl-L-methionine</name>
        <dbReference type="ChEBI" id="CHEBI:59789"/>
    </ligand>
</feature>
<keyword evidence="3 6" id="KW-0698">rRNA processing</keyword>
<proteinExistence type="inferred from homology"/>
<evidence type="ECO:0000313" key="10">
    <source>
        <dbReference type="Proteomes" id="UP001311799"/>
    </source>
</evidence>
<keyword evidence="2 6" id="KW-0690">Ribosome biogenesis</keyword>
<evidence type="ECO:0000256" key="5">
    <source>
        <dbReference type="ARBA" id="ARBA00022691"/>
    </source>
</evidence>
<dbReference type="EMBL" id="JAWDEY010000001">
    <property type="protein sequence ID" value="KAK6591235.1"/>
    <property type="molecule type" value="Genomic_DNA"/>
</dbReference>
<feature type="binding site" evidence="6">
    <location>
        <position position="112"/>
    </location>
    <ligand>
        <name>S-adenosyl-L-methionine</name>
        <dbReference type="ChEBI" id="CHEBI:59789"/>
    </ligand>
</feature>
<dbReference type="GO" id="GO:1904047">
    <property type="term" value="F:S-adenosyl-L-methionine binding"/>
    <property type="evidence" value="ECO:0007669"/>
    <property type="project" value="UniProtKB-UniRule"/>
</dbReference>
<feature type="domain" description="16S/18S rRNA aminocarboxypropyltransferase Tsr3 C-terminal" evidence="7">
    <location>
        <begin position="86"/>
        <end position="213"/>
    </location>
</feature>